<dbReference type="InterPro" id="IPR024618">
    <property type="entry name" value="DUF3857"/>
</dbReference>
<organism evidence="4 5">
    <name type="scientific">Larkinella insperata</name>
    <dbReference type="NCBI Taxonomy" id="332158"/>
    <lineage>
        <taxon>Bacteria</taxon>
        <taxon>Pseudomonadati</taxon>
        <taxon>Bacteroidota</taxon>
        <taxon>Cytophagia</taxon>
        <taxon>Cytophagales</taxon>
        <taxon>Spirosomataceae</taxon>
        <taxon>Larkinella</taxon>
    </lineage>
</organism>
<feature type="chain" id="PRO_5046990819" evidence="1">
    <location>
        <begin position="25"/>
        <end position="653"/>
    </location>
</feature>
<reference evidence="5" key="1">
    <citation type="journal article" date="2019" name="Int. J. Syst. Evol. Microbiol.">
        <title>The Global Catalogue of Microorganisms (GCM) 10K type strain sequencing project: providing services to taxonomists for standard genome sequencing and annotation.</title>
        <authorList>
            <consortium name="The Broad Institute Genomics Platform"/>
            <consortium name="The Broad Institute Genome Sequencing Center for Infectious Disease"/>
            <person name="Wu L."/>
            <person name="Ma J."/>
        </authorList>
    </citation>
    <scope>NUCLEOTIDE SEQUENCE [LARGE SCALE GENOMIC DNA]</scope>
    <source>
        <strain evidence="5">CCUG 55608</strain>
    </source>
</reference>
<dbReference type="InterPro" id="IPR002931">
    <property type="entry name" value="Transglutaminase-like"/>
</dbReference>
<evidence type="ECO:0000313" key="5">
    <source>
        <dbReference type="Proteomes" id="UP001597116"/>
    </source>
</evidence>
<keyword evidence="1" id="KW-0732">Signal</keyword>
<keyword evidence="5" id="KW-1185">Reference proteome</keyword>
<evidence type="ECO:0000313" key="4">
    <source>
        <dbReference type="EMBL" id="MFD1142425.1"/>
    </source>
</evidence>
<dbReference type="EMBL" id="JBHTLP010000008">
    <property type="protein sequence ID" value="MFD1142425.1"/>
    <property type="molecule type" value="Genomic_DNA"/>
</dbReference>
<protein>
    <submittedName>
        <fullName evidence="4">DUF3857 domain-containing protein</fullName>
    </submittedName>
</protein>
<comment type="caution">
    <text evidence="4">The sequence shown here is derived from an EMBL/GenBank/DDBJ whole genome shotgun (WGS) entry which is preliminary data.</text>
</comment>
<dbReference type="Pfam" id="PF12969">
    <property type="entry name" value="DUF3857"/>
    <property type="match status" value="1"/>
</dbReference>
<sequence length="653" mass="75096">MIFFRFIRRGLAFAFSFISFYAVCQTDKFGQINPEDLKMKVYPADSSAEAVVLSDVGKSSITQNDTRGYYVYYERHVRIKILKKSAFDRATITVPFHNIRVDLREEVSDIEGVTYNPLPDGSFTTNRLTKDAIFEERRTENAYVKRFTLPNVREGSIIEFKYTLTSDFVFELREWDFQKDIPVRWSQYDLTLIPGFEYRILFQGFEALATDESQRLGSDIHYRWAMKNLSALREEDFMATPDNYRAKVWFELIRTSLPHQVGPQNFAKKWEDLDKYLLADSQFGLAINRTGFLKDVATSLQKQSTDTLQRVTAAYKFIRQAMTWNRHRGIFTKNSLKNAFEAKTGNVADLNLMLVGLLREMGLEAYPVILSTKQNGLLSKEYPLMTRFDYVIAAVPWRGKDLLLDVCEPGLKVGVLPVRCLNGEGRLVHNRRPRWVPLTPTEKRREAGQFQLTVNKDAQLDGTISITHSGYAATDSRQHLRDVSLEKFRQAVKSRNPDWQWSKLEVQNADSSDLPLTIKGSVTVAEAISRIENRMFLRPLPISDLMNNPFKSLERRFPVDMGVPIEKSYVASYTLPEGYTVEEVPKNVALTLPGNAGRFTFMTQMNGNSLQVVSRLTFNKAVFEPDEYGSLREFYNQVTAKHNEQVVLKKSNE</sequence>
<evidence type="ECO:0000256" key="1">
    <source>
        <dbReference type="SAM" id="SignalP"/>
    </source>
</evidence>
<gene>
    <name evidence="4" type="ORF">ACFQ4C_14965</name>
</gene>
<feature type="signal peptide" evidence="1">
    <location>
        <begin position="1"/>
        <end position="24"/>
    </location>
</feature>
<evidence type="ECO:0000259" key="3">
    <source>
        <dbReference type="Pfam" id="PF12969"/>
    </source>
</evidence>
<proteinExistence type="predicted"/>
<dbReference type="RefSeq" id="WP_310586617.1">
    <property type="nucleotide sequence ID" value="NZ_CP110973.1"/>
</dbReference>
<dbReference type="Pfam" id="PF01841">
    <property type="entry name" value="Transglut_core"/>
    <property type="match status" value="1"/>
</dbReference>
<feature type="domain" description="Transglutaminase-like" evidence="2">
    <location>
        <begin position="295"/>
        <end position="369"/>
    </location>
</feature>
<name>A0ABW3QBT5_9BACT</name>
<dbReference type="Gene3D" id="3.10.620.30">
    <property type="match status" value="1"/>
</dbReference>
<dbReference type="Gene3D" id="2.60.120.1130">
    <property type="match status" value="1"/>
</dbReference>
<feature type="domain" description="DUF3857" evidence="3">
    <location>
        <begin position="72"/>
        <end position="231"/>
    </location>
</feature>
<dbReference type="Proteomes" id="UP001597116">
    <property type="component" value="Unassembled WGS sequence"/>
</dbReference>
<dbReference type="Gene3D" id="2.60.40.3140">
    <property type="match status" value="1"/>
</dbReference>
<accession>A0ABW3QBT5</accession>
<evidence type="ECO:0000259" key="2">
    <source>
        <dbReference type="Pfam" id="PF01841"/>
    </source>
</evidence>